<keyword evidence="13 17" id="KW-0472">Membrane</keyword>
<evidence type="ECO:0000256" key="8">
    <source>
        <dbReference type="ARBA" id="ARBA00022692"/>
    </source>
</evidence>
<dbReference type="RefSeq" id="WP_245131217.1">
    <property type="nucleotide sequence ID" value="NZ_JALJEJ010000007.1"/>
</dbReference>
<comment type="similarity">
    <text evidence="2">Belongs to the CpsD/CapB family.</text>
</comment>
<gene>
    <name evidence="21" type="ORF">MUY27_14990</name>
</gene>
<dbReference type="Gene3D" id="3.40.50.300">
    <property type="entry name" value="P-loop containing nucleotide triphosphate hydrolases"/>
    <property type="match status" value="1"/>
</dbReference>
<name>A0A9X2BE46_9SPHI</name>
<dbReference type="InterPro" id="IPR032807">
    <property type="entry name" value="GNVR"/>
</dbReference>
<keyword evidence="9" id="KW-0547">Nucleotide-binding</keyword>
<organism evidence="21 22">
    <name type="scientific">Mucilaginibacter straminoryzae</name>
    <dbReference type="NCBI Taxonomy" id="2932774"/>
    <lineage>
        <taxon>Bacteria</taxon>
        <taxon>Pseudomonadati</taxon>
        <taxon>Bacteroidota</taxon>
        <taxon>Sphingobacteriia</taxon>
        <taxon>Sphingobacteriales</taxon>
        <taxon>Sphingobacteriaceae</taxon>
        <taxon>Mucilaginibacter</taxon>
    </lineage>
</organism>
<dbReference type="EC" id="2.7.10.2" evidence="4"/>
<evidence type="ECO:0000256" key="15">
    <source>
        <dbReference type="ARBA" id="ARBA00051245"/>
    </source>
</evidence>
<comment type="caution">
    <text evidence="21">The sequence shown here is derived from an EMBL/GenBank/DDBJ whole genome shotgun (WGS) entry which is preliminary data.</text>
</comment>
<dbReference type="NCBIfam" id="TIGR01007">
    <property type="entry name" value="eps_fam"/>
    <property type="match status" value="1"/>
</dbReference>
<evidence type="ECO:0000256" key="7">
    <source>
        <dbReference type="ARBA" id="ARBA00022679"/>
    </source>
</evidence>
<evidence type="ECO:0000259" key="19">
    <source>
        <dbReference type="Pfam" id="PF13614"/>
    </source>
</evidence>
<dbReference type="PANTHER" id="PTHR32309">
    <property type="entry name" value="TYROSINE-PROTEIN KINASE"/>
    <property type="match status" value="1"/>
</dbReference>
<evidence type="ECO:0000313" key="21">
    <source>
        <dbReference type="EMBL" id="MCJ8211023.1"/>
    </source>
</evidence>
<feature type="domain" description="AAA" evidence="19">
    <location>
        <begin position="573"/>
        <end position="692"/>
    </location>
</feature>
<evidence type="ECO:0000259" key="18">
    <source>
        <dbReference type="Pfam" id="PF02706"/>
    </source>
</evidence>
<evidence type="ECO:0000256" key="5">
    <source>
        <dbReference type="ARBA" id="ARBA00022475"/>
    </source>
</evidence>
<dbReference type="CDD" id="cd05387">
    <property type="entry name" value="BY-kinase"/>
    <property type="match status" value="1"/>
</dbReference>
<keyword evidence="14" id="KW-0829">Tyrosine-protein kinase</keyword>
<evidence type="ECO:0000256" key="4">
    <source>
        <dbReference type="ARBA" id="ARBA00011903"/>
    </source>
</evidence>
<dbReference type="Pfam" id="PF13614">
    <property type="entry name" value="AAA_31"/>
    <property type="match status" value="1"/>
</dbReference>
<evidence type="ECO:0000256" key="12">
    <source>
        <dbReference type="ARBA" id="ARBA00022989"/>
    </source>
</evidence>
<evidence type="ECO:0000256" key="3">
    <source>
        <dbReference type="ARBA" id="ARBA00008883"/>
    </source>
</evidence>
<evidence type="ECO:0000256" key="9">
    <source>
        <dbReference type="ARBA" id="ARBA00022741"/>
    </source>
</evidence>
<evidence type="ECO:0000256" key="2">
    <source>
        <dbReference type="ARBA" id="ARBA00007316"/>
    </source>
</evidence>
<dbReference type="Pfam" id="PF02706">
    <property type="entry name" value="Wzz"/>
    <property type="match status" value="1"/>
</dbReference>
<evidence type="ECO:0000256" key="17">
    <source>
        <dbReference type="SAM" id="Phobius"/>
    </source>
</evidence>
<comment type="catalytic activity">
    <reaction evidence="15">
        <text>L-tyrosyl-[protein] + ATP = O-phospho-L-tyrosyl-[protein] + ADP + H(+)</text>
        <dbReference type="Rhea" id="RHEA:10596"/>
        <dbReference type="Rhea" id="RHEA-COMP:10136"/>
        <dbReference type="Rhea" id="RHEA-COMP:20101"/>
        <dbReference type="ChEBI" id="CHEBI:15378"/>
        <dbReference type="ChEBI" id="CHEBI:30616"/>
        <dbReference type="ChEBI" id="CHEBI:46858"/>
        <dbReference type="ChEBI" id="CHEBI:61978"/>
        <dbReference type="ChEBI" id="CHEBI:456216"/>
        <dbReference type="EC" id="2.7.10.2"/>
    </reaction>
</comment>
<dbReference type="Pfam" id="PF13807">
    <property type="entry name" value="GNVR"/>
    <property type="match status" value="1"/>
</dbReference>
<evidence type="ECO:0000256" key="13">
    <source>
        <dbReference type="ARBA" id="ARBA00023136"/>
    </source>
</evidence>
<feature type="domain" description="Tyrosine-protein kinase G-rich" evidence="20">
    <location>
        <begin position="428"/>
        <end position="508"/>
    </location>
</feature>
<dbReference type="InterPro" id="IPR027417">
    <property type="entry name" value="P-loop_NTPase"/>
</dbReference>
<accession>A0A9X2BE46</accession>
<evidence type="ECO:0000256" key="6">
    <source>
        <dbReference type="ARBA" id="ARBA00022519"/>
    </source>
</evidence>
<keyword evidence="16" id="KW-0175">Coiled coil</keyword>
<dbReference type="Proteomes" id="UP001139450">
    <property type="component" value="Unassembled WGS sequence"/>
</dbReference>
<dbReference type="AlphaFoldDB" id="A0A9X2BE46"/>
<protein>
    <recommendedName>
        <fullName evidence="4">non-specific protein-tyrosine kinase</fullName>
        <ecNumber evidence="4">2.7.10.2</ecNumber>
    </recommendedName>
</protein>
<evidence type="ECO:0000313" key="22">
    <source>
        <dbReference type="Proteomes" id="UP001139450"/>
    </source>
</evidence>
<comment type="similarity">
    <text evidence="3">Belongs to the etk/wzc family.</text>
</comment>
<dbReference type="InterPro" id="IPR005702">
    <property type="entry name" value="Wzc-like_C"/>
</dbReference>
<proteinExistence type="inferred from homology"/>
<dbReference type="GO" id="GO:0005886">
    <property type="term" value="C:plasma membrane"/>
    <property type="evidence" value="ECO:0007669"/>
    <property type="project" value="UniProtKB-SubCell"/>
</dbReference>
<feature type="coiled-coil region" evidence="16">
    <location>
        <begin position="263"/>
        <end position="290"/>
    </location>
</feature>
<evidence type="ECO:0000256" key="10">
    <source>
        <dbReference type="ARBA" id="ARBA00022777"/>
    </source>
</evidence>
<sequence length="774" mass="85884">MNLLRKVSREKEPGSSNDFLLSLIPYWPLFLVLIALSIAGGWLYLQMATPQYESHARILIKDEKKGVEEAKALEAFDMLSPKKSVDNELEVLKSKTLMNKVVAHLDLFAPIYEEGKFKDKLAYVSAPVRIVADSALGFRPTPDKVKINFASTGVTFNGKSYPLNQWVKTPYGNLKFIPNPRYAAYTGSNQGKKFYFYLVPQRKVVDNLASKLKVDAASKLSTIIDLSINDEVPERGEDILNNLIDAYNLSLVEQNNKLAANTIHFINDRLSTVQSELQAVEKKQEAFRANSGAIDLSAQGKLYLESVSTNDQKVGEMNMQLSVLNQIESYVKSRDMSKGLVPSTVGVNDPGLTQMIKTLYELQLEMESLKKTAGENNPLVLADKDKIEKIRPQILENILNQKRSLVASRGNLAATTGSYSSSLKTLPQTERALVDISREQSIKNGIYTFLLQKKEETALSFVSNNPGSQIIDRAESSEKPVSPKRNVVYLICVFLAGIIGLSVVISKESFGGKIMFQKDIEELTELPVIGEISKDRSKQQVVIGNRQRTLIAEQFRRLRTTLNYLGVGGQKKRILITSAISGEGKSFVSTNLAVSLALTGKKVVLLDFDLNKPTLSKKLNILEDKGISEYLNGEVTADEIIRKTGINDNLYFISSGALPDSPSELMLNGMAAELLNYLDQLFDYIIIDIAPVGPVSDAYIISPLSDATLYVVRHNYTPKTFVERIDENNRLNKLTNAAIVFNGVSQRGIGGKGYGYGYGYVYEDSNYHKRLSAG</sequence>
<keyword evidence="7 21" id="KW-0808">Transferase</keyword>
<evidence type="ECO:0000259" key="20">
    <source>
        <dbReference type="Pfam" id="PF13807"/>
    </source>
</evidence>
<evidence type="ECO:0000256" key="16">
    <source>
        <dbReference type="SAM" id="Coils"/>
    </source>
</evidence>
<evidence type="ECO:0000256" key="1">
    <source>
        <dbReference type="ARBA" id="ARBA00004429"/>
    </source>
</evidence>
<evidence type="ECO:0000256" key="11">
    <source>
        <dbReference type="ARBA" id="ARBA00022840"/>
    </source>
</evidence>
<dbReference type="InterPro" id="IPR025669">
    <property type="entry name" value="AAA_dom"/>
</dbReference>
<feature type="transmembrane region" description="Helical" evidence="17">
    <location>
        <begin position="487"/>
        <end position="505"/>
    </location>
</feature>
<comment type="subcellular location">
    <subcellularLocation>
        <location evidence="1">Cell inner membrane</location>
        <topology evidence="1">Multi-pass membrane protein</topology>
    </subcellularLocation>
</comment>
<dbReference type="GO" id="GO:0005524">
    <property type="term" value="F:ATP binding"/>
    <property type="evidence" value="ECO:0007669"/>
    <property type="project" value="UniProtKB-KW"/>
</dbReference>
<keyword evidence="22" id="KW-1185">Reference proteome</keyword>
<keyword evidence="10" id="KW-0418">Kinase</keyword>
<dbReference type="GO" id="GO:0004715">
    <property type="term" value="F:non-membrane spanning protein tyrosine kinase activity"/>
    <property type="evidence" value="ECO:0007669"/>
    <property type="project" value="UniProtKB-EC"/>
</dbReference>
<reference evidence="21" key="1">
    <citation type="submission" date="2022-04" db="EMBL/GenBank/DDBJ databases">
        <title>Mucilaginibacter sp. RS28 isolated from freshwater.</title>
        <authorList>
            <person name="Ko S.-R."/>
        </authorList>
    </citation>
    <scope>NUCLEOTIDE SEQUENCE</scope>
    <source>
        <strain evidence="21">RS28</strain>
    </source>
</reference>
<keyword evidence="6" id="KW-0997">Cell inner membrane</keyword>
<dbReference type="InterPro" id="IPR003856">
    <property type="entry name" value="LPS_length_determ_N"/>
</dbReference>
<feature type="domain" description="Polysaccharide chain length determinant N-terminal" evidence="18">
    <location>
        <begin position="27"/>
        <end position="104"/>
    </location>
</feature>
<dbReference type="SUPFAM" id="SSF52540">
    <property type="entry name" value="P-loop containing nucleoside triphosphate hydrolases"/>
    <property type="match status" value="1"/>
</dbReference>
<keyword evidence="5" id="KW-1003">Cell membrane</keyword>
<keyword evidence="11" id="KW-0067">ATP-binding</keyword>
<dbReference type="InterPro" id="IPR050445">
    <property type="entry name" value="Bact_polysacc_biosynth/exp"/>
</dbReference>
<keyword evidence="8 17" id="KW-0812">Transmembrane</keyword>
<dbReference type="PANTHER" id="PTHR32309:SF13">
    <property type="entry name" value="FERRIC ENTEROBACTIN TRANSPORT PROTEIN FEPE"/>
    <property type="match status" value="1"/>
</dbReference>
<feature type="transmembrane region" description="Helical" evidence="17">
    <location>
        <begin position="20"/>
        <end position="45"/>
    </location>
</feature>
<evidence type="ECO:0000256" key="14">
    <source>
        <dbReference type="ARBA" id="ARBA00023137"/>
    </source>
</evidence>
<keyword evidence="12 17" id="KW-1133">Transmembrane helix</keyword>
<dbReference type="EMBL" id="JALJEJ010000007">
    <property type="protein sequence ID" value="MCJ8211023.1"/>
    <property type="molecule type" value="Genomic_DNA"/>
</dbReference>